<dbReference type="PANTHER" id="PTHR34701:SF1">
    <property type="entry name" value="TRANSCRIPTIONAL REGULATOR MRAZ"/>
    <property type="match status" value="1"/>
</dbReference>
<evidence type="ECO:0000256" key="6">
    <source>
        <dbReference type="ARBA" id="ARBA00023163"/>
    </source>
</evidence>
<evidence type="ECO:0000256" key="3">
    <source>
        <dbReference type="ARBA" id="ARBA00022737"/>
    </source>
</evidence>
<dbReference type="InterPro" id="IPR035644">
    <property type="entry name" value="MraZ_C"/>
</dbReference>
<dbReference type="GO" id="GO:0003700">
    <property type="term" value="F:DNA-binding transcription factor activity"/>
    <property type="evidence" value="ECO:0007669"/>
    <property type="project" value="UniProtKB-UniRule"/>
</dbReference>
<dbReference type="PANTHER" id="PTHR34701">
    <property type="entry name" value="TRANSCRIPTIONAL REGULATOR MRAZ"/>
    <property type="match status" value="1"/>
</dbReference>
<dbReference type="GO" id="GO:0009295">
    <property type="term" value="C:nucleoid"/>
    <property type="evidence" value="ECO:0007669"/>
    <property type="project" value="UniProtKB-SubCell"/>
</dbReference>
<evidence type="ECO:0000256" key="1">
    <source>
        <dbReference type="ARBA" id="ARBA00013860"/>
    </source>
</evidence>
<accession>A0A1Y4T432</accession>
<comment type="caution">
    <text evidence="9">The sequence shown here is derived from an EMBL/GenBank/DDBJ whole genome shotgun (WGS) entry which is preliminary data.</text>
</comment>
<dbReference type="PROSITE" id="PS51740">
    <property type="entry name" value="SPOVT_ABRB"/>
    <property type="match status" value="2"/>
</dbReference>
<feature type="domain" description="SpoVT-AbrB" evidence="8">
    <location>
        <begin position="5"/>
        <end position="47"/>
    </location>
</feature>
<dbReference type="InterPro" id="IPR035642">
    <property type="entry name" value="MraZ_N"/>
</dbReference>
<dbReference type="Gene3D" id="3.40.1550.20">
    <property type="entry name" value="Transcriptional regulator MraZ domain"/>
    <property type="match status" value="1"/>
</dbReference>
<keyword evidence="9" id="KW-0132">Cell division</keyword>
<keyword evidence="4 7" id="KW-0805">Transcription regulation</keyword>
<dbReference type="CDD" id="cd16321">
    <property type="entry name" value="MraZ_C"/>
    <property type="match status" value="1"/>
</dbReference>
<dbReference type="NCBIfam" id="TIGR00242">
    <property type="entry name" value="division/cell wall cluster transcriptional repressor MraZ"/>
    <property type="match status" value="1"/>
</dbReference>
<dbReference type="OrthoDB" id="9807753at2"/>
<keyword evidence="9" id="KW-0131">Cell cycle</keyword>
<keyword evidence="5 7" id="KW-0238">DNA-binding</keyword>
<evidence type="ECO:0000313" key="10">
    <source>
        <dbReference type="Proteomes" id="UP000195305"/>
    </source>
</evidence>
<dbReference type="GO" id="GO:0005737">
    <property type="term" value="C:cytoplasm"/>
    <property type="evidence" value="ECO:0007669"/>
    <property type="project" value="UniProtKB-UniRule"/>
</dbReference>
<dbReference type="Pfam" id="PF02381">
    <property type="entry name" value="MraZ"/>
    <property type="match status" value="2"/>
</dbReference>
<keyword evidence="3" id="KW-0677">Repeat</keyword>
<evidence type="ECO:0000313" key="9">
    <source>
        <dbReference type="EMBL" id="OUQ36390.1"/>
    </source>
</evidence>
<dbReference type="InterPro" id="IPR007159">
    <property type="entry name" value="SpoVT-AbrB_dom"/>
</dbReference>
<evidence type="ECO:0000256" key="5">
    <source>
        <dbReference type="ARBA" id="ARBA00023125"/>
    </source>
</evidence>
<dbReference type="HAMAP" id="MF_01008">
    <property type="entry name" value="MraZ"/>
    <property type="match status" value="1"/>
</dbReference>
<organism evidence="9 10">
    <name type="scientific">Massilimicrobiota timonensis</name>
    <dbReference type="NCBI Taxonomy" id="1776392"/>
    <lineage>
        <taxon>Bacteria</taxon>
        <taxon>Bacillati</taxon>
        <taxon>Bacillota</taxon>
        <taxon>Erysipelotrichia</taxon>
        <taxon>Erysipelotrichales</taxon>
        <taxon>Erysipelotrichaceae</taxon>
        <taxon>Massilimicrobiota</taxon>
    </lineage>
</organism>
<comment type="subunit">
    <text evidence="7">Forms oligomers.</text>
</comment>
<gene>
    <name evidence="7" type="primary">mraZ</name>
    <name evidence="9" type="ORF">B5E75_00935</name>
</gene>
<keyword evidence="6 7" id="KW-0804">Transcription</keyword>
<dbReference type="GO" id="GO:0051301">
    <property type="term" value="P:cell division"/>
    <property type="evidence" value="ECO:0007669"/>
    <property type="project" value="UniProtKB-KW"/>
</dbReference>
<reference evidence="9 10" key="1">
    <citation type="journal article" date="2018" name="BMC Genomics">
        <title>Whole genome sequencing and function prediction of 133 gut anaerobes isolated from chicken caecum in pure cultures.</title>
        <authorList>
            <person name="Medvecky M."/>
            <person name="Cejkova D."/>
            <person name="Polansky O."/>
            <person name="Karasova D."/>
            <person name="Kubasova T."/>
            <person name="Cizek A."/>
            <person name="Rychlik I."/>
        </authorList>
    </citation>
    <scope>NUCLEOTIDE SEQUENCE [LARGE SCALE GENOMIC DNA]</scope>
    <source>
        <strain evidence="9 10">An13</strain>
    </source>
</reference>
<dbReference type="InterPro" id="IPR020603">
    <property type="entry name" value="MraZ_dom"/>
</dbReference>
<name>A0A1Y4T432_9FIRM</name>
<sequence length="142" mass="16580">MFIGEYRHNIDAKGRLSIPAKMRLECGEKVYVTRGNEGCLAVYTVEGWQTYYQSLMKLPKTKKKTRIFIRLVTSRATECEFDKLGRINIPQVLRNEGQLQKECVIVGAGDHIELWDSQMWDCFYDENMDQFDDISENIDDLD</sequence>
<evidence type="ECO:0000259" key="8">
    <source>
        <dbReference type="PROSITE" id="PS51740"/>
    </source>
</evidence>
<dbReference type="RefSeq" id="WP_087356943.1">
    <property type="nucleotide sequence ID" value="NZ_NFLJ01000002.1"/>
</dbReference>
<dbReference type="InterPro" id="IPR037914">
    <property type="entry name" value="SpoVT-AbrB_sf"/>
</dbReference>
<dbReference type="GO" id="GO:2000143">
    <property type="term" value="P:negative regulation of DNA-templated transcription initiation"/>
    <property type="evidence" value="ECO:0007669"/>
    <property type="project" value="TreeGrafter"/>
</dbReference>
<comment type="subcellular location">
    <subcellularLocation>
        <location evidence="7">Cytoplasm</location>
        <location evidence="7">Nucleoid</location>
    </subcellularLocation>
</comment>
<protein>
    <recommendedName>
        <fullName evidence="1 7">Transcriptional regulator MraZ</fullName>
    </recommendedName>
</protein>
<evidence type="ECO:0000256" key="4">
    <source>
        <dbReference type="ARBA" id="ARBA00023015"/>
    </source>
</evidence>
<dbReference type="InterPro" id="IPR038619">
    <property type="entry name" value="MraZ_sf"/>
</dbReference>
<evidence type="ECO:0000256" key="2">
    <source>
        <dbReference type="ARBA" id="ARBA00022490"/>
    </source>
</evidence>
<keyword evidence="2 7" id="KW-0963">Cytoplasm</keyword>
<dbReference type="AlphaFoldDB" id="A0A1Y4T432"/>
<dbReference type="CDD" id="cd16320">
    <property type="entry name" value="MraZ_N"/>
    <property type="match status" value="1"/>
</dbReference>
<dbReference type="SUPFAM" id="SSF89447">
    <property type="entry name" value="AbrB/MazE/MraZ-like"/>
    <property type="match status" value="1"/>
</dbReference>
<keyword evidence="10" id="KW-1185">Reference proteome</keyword>
<comment type="similarity">
    <text evidence="7">Belongs to the MraZ family.</text>
</comment>
<dbReference type="GO" id="GO:0000976">
    <property type="term" value="F:transcription cis-regulatory region binding"/>
    <property type="evidence" value="ECO:0007669"/>
    <property type="project" value="TreeGrafter"/>
</dbReference>
<dbReference type="InterPro" id="IPR003444">
    <property type="entry name" value="MraZ"/>
</dbReference>
<feature type="domain" description="SpoVT-AbrB" evidence="8">
    <location>
        <begin position="76"/>
        <end position="119"/>
    </location>
</feature>
<dbReference type="EMBL" id="NFLJ01000002">
    <property type="protein sequence ID" value="OUQ36390.1"/>
    <property type="molecule type" value="Genomic_DNA"/>
</dbReference>
<proteinExistence type="inferred from homology"/>
<evidence type="ECO:0000256" key="7">
    <source>
        <dbReference type="HAMAP-Rule" id="MF_01008"/>
    </source>
</evidence>
<dbReference type="Proteomes" id="UP000195305">
    <property type="component" value="Unassembled WGS sequence"/>
</dbReference>